<dbReference type="CDD" id="cd00831">
    <property type="entry name" value="CHS_like"/>
    <property type="match status" value="1"/>
</dbReference>
<evidence type="ECO:0000313" key="10">
    <source>
        <dbReference type="Proteomes" id="UP000319578"/>
    </source>
</evidence>
<comment type="similarity">
    <text evidence="1">Belongs to the thiolase-like superfamily. Chalcone/stilbene synthases family.</text>
</comment>
<dbReference type="InterPro" id="IPR001099">
    <property type="entry name" value="Chalcone/stilbene_synt_N"/>
</dbReference>
<feature type="domain" description="Chalcone/stilbene synthase C-terminal" evidence="6">
    <location>
        <begin position="220"/>
        <end position="354"/>
    </location>
</feature>
<dbReference type="OrthoDB" id="9786288at2"/>
<dbReference type="Gene3D" id="3.40.47.10">
    <property type="match status" value="2"/>
</dbReference>
<comment type="caution">
    <text evidence="8">The sequence shown here is derived from an EMBL/GenBank/DDBJ whole genome shotgun (WGS) entry which is preliminary data.</text>
</comment>
<evidence type="ECO:0000259" key="6">
    <source>
        <dbReference type="Pfam" id="PF02797"/>
    </source>
</evidence>
<accession>A0A0K9YVE5</accession>
<dbReference type="PATRIC" id="fig|54915.3.peg.1465"/>
<dbReference type="RefSeq" id="WP_049738700.1">
    <property type="nucleotide sequence ID" value="NZ_BJON01000015.1"/>
</dbReference>
<dbReference type="PANTHER" id="PTHR11877">
    <property type="entry name" value="HYDROXYMETHYLGLUTARYL-COA SYNTHASE"/>
    <property type="match status" value="1"/>
</dbReference>
<organism evidence="8 9">
    <name type="scientific">Brevibacillus reuszeri</name>
    <dbReference type="NCBI Taxonomy" id="54915"/>
    <lineage>
        <taxon>Bacteria</taxon>
        <taxon>Bacillati</taxon>
        <taxon>Bacillota</taxon>
        <taxon>Bacilli</taxon>
        <taxon>Bacillales</taxon>
        <taxon>Paenibacillaceae</taxon>
        <taxon>Brevibacillus</taxon>
    </lineage>
</organism>
<gene>
    <name evidence="7" type="primary">bcsA</name>
    <name evidence="8" type="ORF">ADS79_12430</name>
    <name evidence="7" type="ORF">BRE01_40230</name>
</gene>
<proteinExistence type="inferred from homology"/>
<protein>
    <submittedName>
        <fullName evidence="8">Chalcone synthase</fullName>
    </submittedName>
</protein>
<dbReference type="InterPro" id="IPR016039">
    <property type="entry name" value="Thiolase-like"/>
</dbReference>
<feature type="domain" description="Chalcone/stilbene synthase N-terminal" evidence="5">
    <location>
        <begin position="5"/>
        <end position="201"/>
    </location>
</feature>
<reference evidence="8" key="2">
    <citation type="submission" date="2015-07" db="EMBL/GenBank/DDBJ databases">
        <title>MeaNS - Measles Nucleotide Surveillance Program.</title>
        <authorList>
            <person name="Tran T."/>
            <person name="Druce J."/>
        </authorList>
    </citation>
    <scope>NUCLEOTIDE SEQUENCE</scope>
    <source>
        <strain evidence="8">DSM 9887</strain>
    </source>
</reference>
<dbReference type="GO" id="GO:0016747">
    <property type="term" value="F:acyltransferase activity, transferring groups other than amino-acyl groups"/>
    <property type="evidence" value="ECO:0007669"/>
    <property type="project" value="InterPro"/>
</dbReference>
<sequence>MPRIEAVATAVPSHQVTQEDSVKLARHFFQDAFPDIDRLLHVFAHSKIKKRHFCMPMDWFSDNRLFTEKNRLYIEHAEALATEAALRCLEKAGVSPGSIDCMIFVSSTGIATPSLDSRLVNRLGLRTDITRLPLWGLGCAGGAMGLSRACEYTAAYPTKRALLISVELCGLTFIREDMSKSNLVATCLFGDGAAAVLVEGDEVQPLRTSSMPRLQFCGARTTTWPDTLDVMGWEVTEPGLKVIFSRDIPTIIHQAMKENVDSFLSPFDTTVDHLRHFIFHPGGTKVLSAYQESLGISPEATRLSEEVLHDFGNMSSPTVLFVLEKSLEQSWETGERGLLAALGPGFSSELLLLEAR</sequence>
<dbReference type="InterPro" id="IPR012328">
    <property type="entry name" value="Chalcone/stilbene_synt_C"/>
</dbReference>
<dbReference type="GO" id="GO:0030639">
    <property type="term" value="P:polyketide biosynthetic process"/>
    <property type="evidence" value="ECO:0007669"/>
    <property type="project" value="TreeGrafter"/>
</dbReference>
<evidence type="ECO:0000256" key="3">
    <source>
        <dbReference type="ARBA" id="ARBA00023315"/>
    </source>
</evidence>
<dbReference type="Proteomes" id="UP000036834">
    <property type="component" value="Unassembled WGS sequence"/>
</dbReference>
<dbReference type="InterPro" id="IPR011141">
    <property type="entry name" value="Polyketide_synthase_type-III"/>
</dbReference>
<evidence type="ECO:0000256" key="1">
    <source>
        <dbReference type="ARBA" id="ARBA00005531"/>
    </source>
</evidence>
<dbReference type="AlphaFoldDB" id="A0A0K9YVE5"/>
<dbReference type="EMBL" id="BJON01000015">
    <property type="protein sequence ID" value="GED70321.1"/>
    <property type="molecule type" value="Genomic_DNA"/>
</dbReference>
<reference evidence="9" key="1">
    <citation type="submission" date="2015-07" db="EMBL/GenBank/DDBJ databases">
        <title>Genome sequencing project for genomic taxonomy and phylogenomics of Bacillus-like bacteria.</title>
        <authorList>
            <person name="Liu B."/>
            <person name="Wang J."/>
            <person name="Zhu Y."/>
            <person name="Liu G."/>
            <person name="Chen Q."/>
            <person name="Chen Z."/>
            <person name="Lan J."/>
            <person name="Che J."/>
            <person name="Ge C."/>
            <person name="Shi H."/>
            <person name="Pan Z."/>
            <person name="Liu X."/>
        </authorList>
    </citation>
    <scope>NUCLEOTIDE SEQUENCE [LARGE SCALE GENOMIC DNA]</scope>
    <source>
        <strain evidence="9">DSM 9887</strain>
    </source>
</reference>
<keyword evidence="3" id="KW-0012">Acyltransferase</keyword>
<dbReference type="STRING" id="54915.ADS79_12430"/>
<name>A0A0K9YVE5_9BACL</name>
<evidence type="ECO:0000313" key="9">
    <source>
        <dbReference type="Proteomes" id="UP000036834"/>
    </source>
</evidence>
<dbReference type="Proteomes" id="UP000319578">
    <property type="component" value="Unassembled WGS sequence"/>
</dbReference>
<evidence type="ECO:0000256" key="2">
    <source>
        <dbReference type="ARBA" id="ARBA00022679"/>
    </source>
</evidence>
<keyword evidence="2" id="KW-0808">Transferase</keyword>
<dbReference type="EMBL" id="LGIQ01000007">
    <property type="protein sequence ID" value="KNB72651.1"/>
    <property type="molecule type" value="Genomic_DNA"/>
</dbReference>
<evidence type="ECO:0000313" key="8">
    <source>
        <dbReference type="EMBL" id="KNB72651.1"/>
    </source>
</evidence>
<feature type="active site" description="Acyl-thioester intermediate" evidence="4">
    <location>
        <position position="139"/>
    </location>
</feature>
<evidence type="ECO:0000259" key="5">
    <source>
        <dbReference type="Pfam" id="PF00195"/>
    </source>
</evidence>
<keyword evidence="10" id="KW-1185">Reference proteome</keyword>
<reference evidence="7 10" key="3">
    <citation type="submission" date="2019-06" db="EMBL/GenBank/DDBJ databases">
        <title>Whole genome shotgun sequence of Brevibacillus reuszeri NBRC 15719.</title>
        <authorList>
            <person name="Hosoyama A."/>
            <person name="Uohara A."/>
            <person name="Ohji S."/>
            <person name="Ichikawa N."/>
        </authorList>
    </citation>
    <scope>NUCLEOTIDE SEQUENCE [LARGE SCALE GENOMIC DNA]</scope>
    <source>
        <strain evidence="7 10">NBRC 15719</strain>
    </source>
</reference>
<dbReference type="PANTHER" id="PTHR11877:SF99">
    <property type="entry name" value="1,3,6,8-TETRAHYDROXYNAPHTHALENE SYNTHASE"/>
    <property type="match status" value="1"/>
</dbReference>
<dbReference type="PIRSF" id="PIRSF000451">
    <property type="entry name" value="PKS_III"/>
    <property type="match status" value="1"/>
</dbReference>
<evidence type="ECO:0000256" key="4">
    <source>
        <dbReference type="PIRSR" id="PIRSR000451-1"/>
    </source>
</evidence>
<evidence type="ECO:0000313" key="7">
    <source>
        <dbReference type="EMBL" id="GED70321.1"/>
    </source>
</evidence>
<dbReference type="Pfam" id="PF02797">
    <property type="entry name" value="Chal_sti_synt_C"/>
    <property type="match status" value="1"/>
</dbReference>
<dbReference type="Pfam" id="PF00195">
    <property type="entry name" value="Chal_sti_synt_N"/>
    <property type="match status" value="1"/>
</dbReference>
<dbReference type="SUPFAM" id="SSF53901">
    <property type="entry name" value="Thiolase-like"/>
    <property type="match status" value="2"/>
</dbReference>